<feature type="domain" description="Protein kinase" evidence="5">
    <location>
        <begin position="18"/>
        <end position="288"/>
    </location>
</feature>
<dbReference type="EMBL" id="CP035913">
    <property type="protein sequence ID" value="QBE66427.1"/>
    <property type="molecule type" value="Genomic_DNA"/>
</dbReference>
<dbReference type="SMART" id="SM00387">
    <property type="entry name" value="HATPase_c"/>
    <property type="match status" value="1"/>
</dbReference>
<dbReference type="Pfam" id="PF13191">
    <property type="entry name" value="AAA_16"/>
    <property type="match status" value="1"/>
</dbReference>
<dbReference type="Gene3D" id="3.30.565.10">
    <property type="entry name" value="Histidine kinase-like ATPase, C-terminal domain"/>
    <property type="match status" value="1"/>
</dbReference>
<dbReference type="InterPro" id="IPR029016">
    <property type="entry name" value="GAF-like_dom_sf"/>
</dbReference>
<evidence type="ECO:0000256" key="4">
    <source>
        <dbReference type="SAM" id="MobiDB-lite"/>
    </source>
</evidence>
<organism evidence="7 8">
    <name type="scientific">Pseudoduganella lutea</name>
    <dbReference type="NCBI Taxonomy" id="321985"/>
    <lineage>
        <taxon>Bacteria</taxon>
        <taxon>Pseudomonadati</taxon>
        <taxon>Pseudomonadota</taxon>
        <taxon>Betaproteobacteria</taxon>
        <taxon>Burkholderiales</taxon>
        <taxon>Oxalobacteraceae</taxon>
        <taxon>Telluria group</taxon>
        <taxon>Pseudoduganella</taxon>
    </lineage>
</organism>
<evidence type="ECO:0000313" key="7">
    <source>
        <dbReference type="EMBL" id="QBE66427.1"/>
    </source>
</evidence>
<gene>
    <name evidence="7" type="ORF">EWM63_28525</name>
</gene>
<dbReference type="Gene3D" id="1.10.287.130">
    <property type="match status" value="1"/>
</dbReference>
<dbReference type="Pfam" id="PF00069">
    <property type="entry name" value="Pkinase"/>
    <property type="match status" value="1"/>
</dbReference>
<dbReference type="InterPro" id="IPR003018">
    <property type="entry name" value="GAF"/>
</dbReference>
<evidence type="ECO:0000256" key="2">
    <source>
        <dbReference type="ARBA" id="ARBA00012438"/>
    </source>
</evidence>
<dbReference type="InterPro" id="IPR041664">
    <property type="entry name" value="AAA_16"/>
</dbReference>
<dbReference type="SUPFAM" id="SSF55781">
    <property type="entry name" value="GAF domain-like"/>
    <property type="match status" value="2"/>
</dbReference>
<keyword evidence="3" id="KW-0597">Phosphoprotein</keyword>
<dbReference type="SUPFAM" id="SSF52540">
    <property type="entry name" value="P-loop containing nucleoside triphosphate hydrolases"/>
    <property type="match status" value="1"/>
</dbReference>
<dbReference type="GO" id="GO:0000155">
    <property type="term" value="F:phosphorelay sensor kinase activity"/>
    <property type="evidence" value="ECO:0007669"/>
    <property type="project" value="InterPro"/>
</dbReference>
<keyword evidence="8" id="KW-1185">Reference proteome</keyword>
<dbReference type="CDD" id="cd00082">
    <property type="entry name" value="HisKA"/>
    <property type="match status" value="1"/>
</dbReference>
<sequence length="1892" mass="202841">MNEQYGANEPDYGDPSNVHDNSSPGTGRFRFQRFLRHGRHLVGKAVSLAGPDVAAIAALRHEYALLAGLVLPGIVTVLELMQCDGDLVLVMEDAGASNLAECIDKHPLGVAEFLDMSVQLALATANLHAAGILHRNICPENIAWNARSGRVTLVDFAIATTVVAEAASPVQIEGTLAYMSPEQTGRTARVVDTRSDLYSLGATLYALLAGRPPFTALDSIGLIHAQLAQSPAAVHLAQPQVPPILSEILGKLLEKAPERRYQRAEALIADLREAASQWDEKGLIEPFPLGRHEVPAQLSIPGQLYGRANEISLLLETFERAAGGVRELVLVTGAPGIGKTALVEQLAGPVTGRRGYFIAGKFDQLQRSVPYAGLIEAFRQLVRQVLTEPDAALVAWRAHLQAAVTPNGRILLDVIPELGALLGPQAAVTELGPVEARHRFNQVFTSFLNACSPPARPLALFLDDVQWADSGSLQLLENWMQERAGHLLVVAAYRHGEVDRLHPLADLLARLRAARSVPAIHLGPLATADATALVADTLNRPPGDCAALAELMVRKTAGNPFFLRRLLKMLHGEGLIHYSLEDAAWHWDIGRIERAPVTDNVLDLMVQAIGRLPEPARCLLQAAACVGHQFELGVLASVTGQPHANVMRELWPALEDGLIVTAGEADMAPRGSDPRDNRLAEIPVILRFVHDRVQQAAYMLLTSGERDALHVAIGRALLDATGAPAADELFLIVDQFNLGAALLADPAERLRLARLNAEAGRKARASTAYGAAFDYLTAACRLLAPDSWDAEPTLAYMIHRDLAECAYLTGEHTVAEQLLETALSHQLPPAAQADLYSLRVLAATVAGDWAGALHWGWKGLAVFGQEWPRAGLAEAIEAEAAAVMANLGGRAIADLVNAPEARDEEVCSCMRLLSLLGPPAYFSGSEVLAFLVTRGANLSLLHGASVYSAFAYVFHGALHNARTGEYDVGHAFGEVALVLARRFGNRAEQSRTLEVFGLLVHAWRRPLRDSLPLLREGHRAGVESGELAYAAFNLCSILINGLPAGIPLPTLLDEANAAIEFGTRYRNRTAVEILLPFRQFARALSGATRSPASFDDDEFDEGTFLREAAGNQTALGQYWVARLQAAFLAGEYDTAWRCAQAGEQTILAGILGMVTCAEHVFYSALTLAARGAEEPLSGITRLHERLALWAGHCPANVLHKQRLVEAELHRLAGKQWAALESYTAAIDGARENGFDQDAALANMLAGRFFAAQGQPAMAAMHLRTARDGFRAWGAATLAAEWGPTHAPEPDQHIAARAAFAETLDAQGLIKASLAIAAETIPDRLFERILRIIAEVAGADAGALVLGGPDVLMVRARITVRDSTRVALYHTRLEECTRLPGAIVRYVARLQEPVVLADAAGAGPFAADPDVGRLGLCSVLCVPLRQHAQLVGVLLLENRALPGAFTAKRVDVVQALAAQAAIALENSALLREREGAQQAAAFLSGAGAVLAESLDSTTTLRQIAALAVPAFADWCLLDLAAADGTLQRAEVVAADAAEPANSRRAEALRRAPPGRVGMERHVLREEAMPDGVLALARGDADLQALLEIAPRSMIAVPLVARGRTLGMLTFLTGQGGRRYGEADLAVARKFADRCALAIDNAHLYRQMQDAVKVREDFLAVASHELRTPLTPLMIQIQLMQRRLPALARDEDSAASLARSLAVLQRQAVRLLRLVDELLDIARISGGRLALTPEPVDLVALVDDVIKELAAGGEITPAAALVNMTHGSDVHGFWDRLRVEQVVSNLISNAVKYGKGKPVEVYVWLEDGTAAFSVTDHGLGIAAEHLERIFGRFERAVPVTQYSGLGLGLYIVSEITTALGGTIHVASVLGEGSTFTVRLPLGWGGKAVNNMGPT</sequence>
<dbReference type="RefSeq" id="WP_130189534.1">
    <property type="nucleotide sequence ID" value="NZ_CP035913.1"/>
</dbReference>
<dbReference type="Gene3D" id="3.40.50.300">
    <property type="entry name" value="P-loop containing nucleotide triphosphate hydrolases"/>
    <property type="match status" value="1"/>
</dbReference>
<dbReference type="SUPFAM" id="SSF56112">
    <property type="entry name" value="Protein kinase-like (PK-like)"/>
    <property type="match status" value="1"/>
</dbReference>
<dbReference type="PROSITE" id="PS50109">
    <property type="entry name" value="HIS_KIN"/>
    <property type="match status" value="1"/>
</dbReference>
<dbReference type="PROSITE" id="PS50011">
    <property type="entry name" value="PROTEIN_KINASE_DOM"/>
    <property type="match status" value="1"/>
</dbReference>
<evidence type="ECO:0000256" key="1">
    <source>
        <dbReference type="ARBA" id="ARBA00000085"/>
    </source>
</evidence>
<dbReference type="InterPro" id="IPR053159">
    <property type="entry name" value="Hybrid_Histidine_Kinase"/>
</dbReference>
<dbReference type="Gene3D" id="1.10.510.10">
    <property type="entry name" value="Transferase(Phosphotransferase) domain 1"/>
    <property type="match status" value="1"/>
</dbReference>
<dbReference type="Gene3D" id="3.30.450.40">
    <property type="match status" value="2"/>
</dbReference>
<dbReference type="CDD" id="cd14014">
    <property type="entry name" value="STKc_PknB_like"/>
    <property type="match status" value="1"/>
</dbReference>
<comment type="catalytic activity">
    <reaction evidence="1">
        <text>ATP + protein L-histidine = ADP + protein N-phospho-L-histidine.</text>
        <dbReference type="EC" id="2.7.13.3"/>
    </reaction>
</comment>
<dbReference type="InterPro" id="IPR011009">
    <property type="entry name" value="Kinase-like_dom_sf"/>
</dbReference>
<feature type="region of interest" description="Disordered" evidence="4">
    <location>
        <begin position="1"/>
        <end position="23"/>
    </location>
</feature>
<dbReference type="SUPFAM" id="SSF47384">
    <property type="entry name" value="Homodimeric domain of signal transducing histidine kinase"/>
    <property type="match status" value="1"/>
</dbReference>
<dbReference type="EC" id="2.7.13.3" evidence="2"/>
<dbReference type="OrthoDB" id="9801841at2"/>
<dbReference type="InterPro" id="IPR036097">
    <property type="entry name" value="HisK_dim/P_sf"/>
</dbReference>
<evidence type="ECO:0000259" key="5">
    <source>
        <dbReference type="PROSITE" id="PS50011"/>
    </source>
</evidence>
<dbReference type="InterPro" id="IPR004358">
    <property type="entry name" value="Sig_transdc_His_kin-like_C"/>
</dbReference>
<evidence type="ECO:0000313" key="8">
    <source>
        <dbReference type="Proteomes" id="UP000290637"/>
    </source>
</evidence>
<dbReference type="PANTHER" id="PTHR43642:SF1">
    <property type="entry name" value="HYBRID SIGNAL TRANSDUCTION HISTIDINE KINASE G"/>
    <property type="match status" value="1"/>
</dbReference>
<evidence type="ECO:0000259" key="6">
    <source>
        <dbReference type="PROSITE" id="PS50109"/>
    </source>
</evidence>
<dbReference type="SMART" id="SM00388">
    <property type="entry name" value="HisKA"/>
    <property type="match status" value="1"/>
</dbReference>
<dbReference type="InterPro" id="IPR036890">
    <property type="entry name" value="HATPase_C_sf"/>
</dbReference>
<reference evidence="7 8" key="1">
    <citation type="submission" date="2019-02" db="EMBL/GenBank/DDBJ databases">
        <title>Draft Genome Sequences of Six Type Strains of the Genus Massilia.</title>
        <authorList>
            <person name="Miess H."/>
            <person name="Frediansyhah A."/>
            <person name="Gross H."/>
        </authorList>
    </citation>
    <scope>NUCLEOTIDE SEQUENCE [LARGE SCALE GENOMIC DNA]</scope>
    <source>
        <strain evidence="7 8">DSM 17473</strain>
    </source>
</reference>
<evidence type="ECO:0000256" key="3">
    <source>
        <dbReference type="ARBA" id="ARBA00022553"/>
    </source>
</evidence>
<dbReference type="SMART" id="SM00220">
    <property type="entry name" value="S_TKc"/>
    <property type="match status" value="1"/>
</dbReference>
<dbReference type="InterPro" id="IPR027417">
    <property type="entry name" value="P-loop_NTPase"/>
</dbReference>
<dbReference type="InterPro" id="IPR003661">
    <property type="entry name" value="HisK_dim/P_dom"/>
</dbReference>
<dbReference type="InterPro" id="IPR000719">
    <property type="entry name" value="Prot_kinase_dom"/>
</dbReference>
<dbReference type="PANTHER" id="PTHR43642">
    <property type="entry name" value="HYBRID SIGNAL TRANSDUCTION HISTIDINE KINASE G"/>
    <property type="match status" value="1"/>
</dbReference>
<dbReference type="InterPro" id="IPR003594">
    <property type="entry name" value="HATPase_dom"/>
</dbReference>
<dbReference type="PRINTS" id="PR00344">
    <property type="entry name" value="BCTRLSENSOR"/>
</dbReference>
<protein>
    <recommendedName>
        <fullName evidence="2">histidine kinase</fullName>
        <ecNumber evidence="2">2.7.13.3</ecNumber>
    </recommendedName>
</protein>
<dbReference type="SUPFAM" id="SSF55874">
    <property type="entry name" value="ATPase domain of HSP90 chaperone/DNA topoisomerase II/histidine kinase"/>
    <property type="match status" value="1"/>
</dbReference>
<proteinExistence type="predicted"/>
<accession>A0A4P6L4L9</accession>
<dbReference type="SMART" id="SM00065">
    <property type="entry name" value="GAF"/>
    <property type="match status" value="2"/>
</dbReference>
<name>A0A4P6L4L9_9BURK</name>
<dbReference type="Pfam" id="PF00512">
    <property type="entry name" value="HisKA"/>
    <property type="match status" value="1"/>
</dbReference>
<dbReference type="KEGG" id="plue:EWM63_28525"/>
<dbReference type="GO" id="GO:0005524">
    <property type="term" value="F:ATP binding"/>
    <property type="evidence" value="ECO:0007669"/>
    <property type="project" value="InterPro"/>
</dbReference>
<dbReference type="Pfam" id="PF02518">
    <property type="entry name" value="HATPase_c"/>
    <property type="match status" value="1"/>
</dbReference>
<dbReference type="InterPro" id="IPR005467">
    <property type="entry name" value="His_kinase_dom"/>
</dbReference>
<dbReference type="Proteomes" id="UP000290637">
    <property type="component" value="Chromosome"/>
</dbReference>
<feature type="domain" description="Histidine kinase" evidence="6">
    <location>
        <begin position="1659"/>
        <end position="1881"/>
    </location>
</feature>
<dbReference type="Pfam" id="PF01590">
    <property type="entry name" value="GAF"/>
    <property type="match status" value="2"/>
</dbReference>